<keyword evidence="3" id="KW-1185">Reference proteome</keyword>
<dbReference type="AlphaFoldDB" id="A0A2U2PDQ8"/>
<proteinExistence type="predicted"/>
<sequence length="133" mass="15682">MMKNNFEKLGLSGFRYMQIVCFLGTLLMLLANYLIGASLGFWAIFAGGLFIVNWIWNLFSDVKWDKEGFIIEKFLRKKEIPSNEFVRIDRFFLNVYTLRFKNDKYLYLAGLDSIFSDDYADKLTLSIKERITN</sequence>
<keyword evidence="1" id="KW-0812">Transmembrane</keyword>
<gene>
    <name evidence="2" type="ORF">DDR33_15835</name>
</gene>
<organism evidence="2 3">
    <name type="scientific">Pararcticibacter amylolyticus</name>
    <dbReference type="NCBI Taxonomy" id="2173175"/>
    <lineage>
        <taxon>Bacteria</taxon>
        <taxon>Pseudomonadati</taxon>
        <taxon>Bacteroidota</taxon>
        <taxon>Sphingobacteriia</taxon>
        <taxon>Sphingobacteriales</taxon>
        <taxon>Sphingobacteriaceae</taxon>
        <taxon>Pararcticibacter</taxon>
    </lineage>
</organism>
<dbReference type="EMBL" id="QEAS01000013">
    <property type="protein sequence ID" value="PWG79541.1"/>
    <property type="molecule type" value="Genomic_DNA"/>
</dbReference>
<dbReference type="OrthoDB" id="9863930at2"/>
<dbReference type="Proteomes" id="UP000245647">
    <property type="component" value="Unassembled WGS sequence"/>
</dbReference>
<reference evidence="2 3" key="1">
    <citation type="submission" date="2018-04" db="EMBL/GenBank/DDBJ databases">
        <title>Pedobacter chongqingensis sp. nov., isolated from a rottenly hemp rope.</title>
        <authorList>
            <person name="Cai Y."/>
        </authorList>
    </citation>
    <scope>NUCLEOTIDE SEQUENCE [LARGE SCALE GENOMIC DNA]</scope>
    <source>
        <strain evidence="2 3">FJ4-8</strain>
    </source>
</reference>
<keyword evidence="1" id="KW-1133">Transmembrane helix</keyword>
<evidence type="ECO:0000313" key="2">
    <source>
        <dbReference type="EMBL" id="PWG79541.1"/>
    </source>
</evidence>
<feature type="transmembrane region" description="Helical" evidence="1">
    <location>
        <begin position="12"/>
        <end position="35"/>
    </location>
</feature>
<feature type="transmembrane region" description="Helical" evidence="1">
    <location>
        <begin position="41"/>
        <end position="59"/>
    </location>
</feature>
<evidence type="ECO:0000256" key="1">
    <source>
        <dbReference type="SAM" id="Phobius"/>
    </source>
</evidence>
<evidence type="ECO:0000313" key="3">
    <source>
        <dbReference type="Proteomes" id="UP000245647"/>
    </source>
</evidence>
<dbReference type="RefSeq" id="WP_109416785.1">
    <property type="nucleotide sequence ID" value="NZ_QEAS01000013.1"/>
</dbReference>
<accession>A0A2U2PDQ8</accession>
<name>A0A2U2PDQ8_9SPHI</name>
<keyword evidence="1" id="KW-0472">Membrane</keyword>
<comment type="caution">
    <text evidence="2">The sequence shown here is derived from an EMBL/GenBank/DDBJ whole genome shotgun (WGS) entry which is preliminary data.</text>
</comment>
<protein>
    <submittedName>
        <fullName evidence="2">Uncharacterized protein</fullName>
    </submittedName>
</protein>